<dbReference type="PANTHER" id="PTHR13847">
    <property type="entry name" value="SARCOSINE DEHYDROGENASE-RELATED"/>
    <property type="match status" value="1"/>
</dbReference>
<feature type="transmembrane region" description="Helical" evidence="1">
    <location>
        <begin position="12"/>
        <end position="29"/>
    </location>
</feature>
<gene>
    <name evidence="3" type="primary">dadA</name>
    <name evidence="3" type="ORF">GCM10007100_09440</name>
</gene>
<dbReference type="Gene3D" id="3.50.50.60">
    <property type="entry name" value="FAD/NAD(P)-binding domain"/>
    <property type="match status" value="2"/>
</dbReference>
<dbReference type="Proteomes" id="UP000644507">
    <property type="component" value="Unassembled WGS sequence"/>
</dbReference>
<dbReference type="Pfam" id="PF01266">
    <property type="entry name" value="DAO"/>
    <property type="match status" value="1"/>
</dbReference>
<dbReference type="AlphaFoldDB" id="A0A918TFQ7"/>
<dbReference type="EMBL" id="BMXI01000003">
    <property type="protein sequence ID" value="GHC46057.1"/>
    <property type="molecule type" value="Genomic_DNA"/>
</dbReference>
<evidence type="ECO:0000313" key="3">
    <source>
        <dbReference type="EMBL" id="GHC46057.1"/>
    </source>
</evidence>
<accession>A0A918TFQ7</accession>
<evidence type="ECO:0000256" key="1">
    <source>
        <dbReference type="SAM" id="Phobius"/>
    </source>
</evidence>
<name>A0A918TFQ7_9BACT</name>
<keyword evidence="4" id="KW-1185">Reference proteome</keyword>
<comment type="caution">
    <text evidence="3">The sequence shown here is derived from an EMBL/GenBank/DDBJ whole genome shotgun (WGS) entry which is preliminary data.</text>
</comment>
<keyword evidence="1" id="KW-0812">Transmembrane</keyword>
<evidence type="ECO:0000313" key="4">
    <source>
        <dbReference type="Proteomes" id="UP000644507"/>
    </source>
</evidence>
<organism evidence="3 4">
    <name type="scientific">Roseibacillus persicicus</name>
    <dbReference type="NCBI Taxonomy" id="454148"/>
    <lineage>
        <taxon>Bacteria</taxon>
        <taxon>Pseudomonadati</taxon>
        <taxon>Verrucomicrobiota</taxon>
        <taxon>Verrucomicrobiia</taxon>
        <taxon>Verrucomicrobiales</taxon>
        <taxon>Verrucomicrobiaceae</taxon>
        <taxon>Roseibacillus</taxon>
    </lineage>
</organism>
<keyword evidence="1" id="KW-1133">Transmembrane helix</keyword>
<reference evidence="3" key="1">
    <citation type="journal article" date="2014" name="Int. J. Syst. Evol. Microbiol.">
        <title>Complete genome sequence of Corynebacterium casei LMG S-19264T (=DSM 44701T), isolated from a smear-ripened cheese.</title>
        <authorList>
            <consortium name="US DOE Joint Genome Institute (JGI-PGF)"/>
            <person name="Walter F."/>
            <person name="Albersmeier A."/>
            <person name="Kalinowski J."/>
            <person name="Ruckert C."/>
        </authorList>
    </citation>
    <scope>NUCLEOTIDE SEQUENCE</scope>
    <source>
        <strain evidence="3">KCTC 12988</strain>
    </source>
</reference>
<proteinExistence type="predicted"/>
<dbReference type="Gene3D" id="3.30.9.10">
    <property type="entry name" value="D-Amino Acid Oxidase, subunit A, domain 2"/>
    <property type="match status" value="1"/>
</dbReference>
<keyword evidence="1" id="KW-0472">Membrane</keyword>
<feature type="domain" description="FAD dependent oxidoreductase" evidence="2">
    <location>
        <begin position="12"/>
        <end position="401"/>
    </location>
</feature>
<dbReference type="InterPro" id="IPR036188">
    <property type="entry name" value="FAD/NAD-bd_sf"/>
</dbReference>
<reference evidence="3" key="2">
    <citation type="submission" date="2020-09" db="EMBL/GenBank/DDBJ databases">
        <authorList>
            <person name="Sun Q."/>
            <person name="Kim S."/>
        </authorList>
    </citation>
    <scope>NUCLEOTIDE SEQUENCE</scope>
    <source>
        <strain evidence="3">KCTC 12988</strain>
    </source>
</reference>
<dbReference type="GO" id="GO:0005737">
    <property type="term" value="C:cytoplasm"/>
    <property type="evidence" value="ECO:0007669"/>
    <property type="project" value="TreeGrafter"/>
</dbReference>
<dbReference type="InterPro" id="IPR006076">
    <property type="entry name" value="FAD-dep_OxRdtase"/>
</dbReference>
<sequence length="422" mass="45659">MIPNMAKDANSVVVVGGGVVGLASAYYLAKAGRQVTVVERDSTLLSGCSEGNAGMIVPSHFIPLAAPGVISQGMKWMLDPKSPFFLRPRLDFDLARWVWLFFRHANAGHVQRSEHLLRDIGLESRRLHVELARERGFHLEERGLLMLCQSEKGLDEEAEVAKDAIRLGLDVEIFGKDRLKDFEPGASVEALGGVWFKQDCHLSPLDFVEALRKAIVANGGTFLEEEVVGFAYEGEQVIGVKTATGTLVEGGKVVLAGGMASLELARKLGLKIPMQGGKGYSLTLKEPKKALQLCSLLKEGRVAVTPMGKTLRVAGTMEICGSDTSLSPARLQGIIESFCRFYPDFSPADFEGIEPWVGLRPCSPDGLPYLGRLSNQERVIVATGHSMMGLSLAPVTGWLVEKLVSGEASPIDLTALEPTRFG</sequence>
<evidence type="ECO:0000259" key="2">
    <source>
        <dbReference type="Pfam" id="PF01266"/>
    </source>
</evidence>
<dbReference type="SUPFAM" id="SSF54373">
    <property type="entry name" value="FAD-linked reductases, C-terminal domain"/>
    <property type="match status" value="1"/>
</dbReference>
<protein>
    <submittedName>
        <fullName evidence="3">D-amino-acid dehydrogenase</fullName>
    </submittedName>
</protein>
<dbReference type="SUPFAM" id="SSF51905">
    <property type="entry name" value="FAD/NAD(P)-binding domain"/>
    <property type="match status" value="1"/>
</dbReference>
<dbReference type="PRINTS" id="PR00420">
    <property type="entry name" value="RNGMNOXGNASE"/>
</dbReference>